<keyword evidence="4" id="KW-1185">Reference proteome</keyword>
<evidence type="ECO:0000256" key="2">
    <source>
        <dbReference type="SAM" id="SignalP"/>
    </source>
</evidence>
<dbReference type="EMBL" id="VLNR01000026">
    <property type="protein sequence ID" value="TSE08081.1"/>
    <property type="molecule type" value="Genomic_DNA"/>
</dbReference>
<name>A0A554VJM6_9FLAO</name>
<evidence type="ECO:0008006" key="5">
    <source>
        <dbReference type="Google" id="ProtNLM"/>
    </source>
</evidence>
<evidence type="ECO:0000313" key="4">
    <source>
        <dbReference type="Proteomes" id="UP000318833"/>
    </source>
</evidence>
<dbReference type="PANTHER" id="PTHR23084">
    <property type="entry name" value="PHOSPHATIDYLINOSITOL-4-PHOSPHATE 5-KINASE RELATED"/>
    <property type="match status" value="1"/>
</dbReference>
<feature type="chain" id="PRO_5021903377" description="Membrane-binding protein" evidence="2">
    <location>
        <begin position="21"/>
        <end position="154"/>
    </location>
</feature>
<keyword evidence="2" id="KW-0732">Signal</keyword>
<dbReference type="SMART" id="SM00698">
    <property type="entry name" value="MORN"/>
    <property type="match status" value="3"/>
</dbReference>
<protein>
    <recommendedName>
        <fullName evidence="5">Membrane-binding protein</fullName>
    </recommendedName>
</protein>
<dbReference type="OrthoDB" id="977972at2"/>
<dbReference type="SUPFAM" id="SSF82185">
    <property type="entry name" value="Histone H3 K4-specific methyltransferase SET7/9 N-terminal domain"/>
    <property type="match status" value="1"/>
</dbReference>
<dbReference type="Pfam" id="PF02493">
    <property type="entry name" value="MORN"/>
    <property type="match status" value="3"/>
</dbReference>
<accession>A0A554VJM6</accession>
<gene>
    <name evidence="3" type="ORF">FOF46_13560</name>
</gene>
<organism evidence="3 4">
    <name type="scientific">Aquimarina algiphila</name>
    <dbReference type="NCBI Taxonomy" id="2047982"/>
    <lineage>
        <taxon>Bacteria</taxon>
        <taxon>Pseudomonadati</taxon>
        <taxon>Bacteroidota</taxon>
        <taxon>Flavobacteriia</taxon>
        <taxon>Flavobacteriales</taxon>
        <taxon>Flavobacteriaceae</taxon>
        <taxon>Aquimarina</taxon>
    </lineage>
</organism>
<dbReference type="PANTHER" id="PTHR23084:SF179">
    <property type="entry name" value="OS10G0565000 PROTEIN"/>
    <property type="match status" value="1"/>
</dbReference>
<dbReference type="InterPro" id="IPR003409">
    <property type="entry name" value="MORN"/>
</dbReference>
<feature type="signal peptide" evidence="2">
    <location>
        <begin position="1"/>
        <end position="20"/>
    </location>
</feature>
<evidence type="ECO:0000313" key="3">
    <source>
        <dbReference type="EMBL" id="TSE08081.1"/>
    </source>
</evidence>
<sequence length="154" mass="17420">MKKSISIFVFVVGMVFYGNAQDLNNVPTQHINQLTDGWHKFTSQGAAFDVEVAFGKLVKGNILWFDSTKYSGSFYNNKISGKGTYTWSNGDYYEGSFKNNQRHGKGTMHWSNGSKYSGKWKKNQKNGKGKLYDNNGAVVKEGVWEQDLYVDTSE</sequence>
<dbReference type="Proteomes" id="UP000318833">
    <property type="component" value="Unassembled WGS sequence"/>
</dbReference>
<proteinExistence type="predicted"/>
<evidence type="ECO:0000256" key="1">
    <source>
        <dbReference type="ARBA" id="ARBA00022737"/>
    </source>
</evidence>
<reference evidence="3 4" key="1">
    <citation type="submission" date="2019-07" db="EMBL/GenBank/DDBJ databases">
        <title>The draft genome sequence of Aquimarina algiphila M91.</title>
        <authorList>
            <person name="Meng X."/>
        </authorList>
    </citation>
    <scope>NUCLEOTIDE SEQUENCE [LARGE SCALE GENOMIC DNA]</scope>
    <source>
        <strain evidence="3 4">M91</strain>
    </source>
</reference>
<dbReference type="AlphaFoldDB" id="A0A554VJM6"/>
<dbReference type="RefSeq" id="WP_109434281.1">
    <property type="nucleotide sequence ID" value="NZ_CANLFO010000013.1"/>
</dbReference>
<dbReference type="Gene3D" id="2.20.110.10">
    <property type="entry name" value="Histone H3 K4-specific methyltransferase SET7/9 N-terminal domain"/>
    <property type="match status" value="2"/>
</dbReference>
<keyword evidence="1" id="KW-0677">Repeat</keyword>
<comment type="caution">
    <text evidence="3">The sequence shown here is derived from an EMBL/GenBank/DDBJ whole genome shotgun (WGS) entry which is preliminary data.</text>
</comment>